<keyword evidence="4" id="KW-1185">Reference proteome</keyword>
<reference evidence="2 4" key="2">
    <citation type="submission" date="2013-09" db="EMBL/GenBank/DDBJ databases">
        <title>Genome Sequences of seven clinical isolates and type strains of anginosus group streptococci.</title>
        <authorList>
            <person name="Maruyama F."/>
            <person name="Sakurai A."/>
            <person name="Ogura Y."/>
            <person name="Homma H."/>
            <person name="Takahashi N."/>
            <person name="Ohtsubo Y."/>
            <person name="Hoshino T."/>
            <person name="Okahashi N."/>
            <person name="Nakagawa I."/>
            <person name="Kimura S."/>
            <person name="Fujiwara T."/>
            <person name="Hayashi T."/>
            <person name="Shintani S."/>
        </authorList>
    </citation>
    <scope>NUCLEOTIDE SEQUENCE [LARGE SCALE GENOMIC DNA]</scope>
    <source>
        <strain evidence="2">CCUG 46377</strain>
        <strain evidence="4">CCUG46377</strain>
    </source>
</reference>
<dbReference type="Proteomes" id="UP000016985">
    <property type="component" value="Unassembled WGS sequence"/>
</dbReference>
<dbReference type="Gene3D" id="3.40.630.30">
    <property type="match status" value="1"/>
</dbReference>
<evidence type="ECO:0000313" key="2">
    <source>
        <dbReference type="EMBL" id="GAD43556.1"/>
    </source>
</evidence>
<sequence length="44" mass="4970">MNIRLAYKSDVASLVALYAPYVENTAITFECQIPSAEEFTDRID</sequence>
<protein>
    <submittedName>
        <fullName evidence="2">Cell envelope biogenesis, outer membrane</fullName>
    </submittedName>
    <submittedName>
        <fullName evidence="1">Conserved domain protein</fullName>
    </submittedName>
</protein>
<evidence type="ECO:0000313" key="3">
    <source>
        <dbReference type="Proteomes" id="UP000003287"/>
    </source>
</evidence>
<name>F9P5L6_STRCV</name>
<dbReference type="AlphaFoldDB" id="F9P5L6"/>
<evidence type="ECO:0000313" key="1">
    <source>
        <dbReference type="EMBL" id="EGV10388.1"/>
    </source>
</evidence>
<gene>
    <name evidence="2" type="ORF">ANG5_0084</name>
    <name evidence="1" type="ORF">HMPREF1042_0770</name>
</gene>
<dbReference type="EMBL" id="AFUP01000001">
    <property type="protein sequence ID" value="EGV10388.1"/>
    <property type="molecule type" value="Genomic_DNA"/>
</dbReference>
<proteinExistence type="predicted"/>
<evidence type="ECO:0000313" key="4">
    <source>
        <dbReference type="Proteomes" id="UP000016985"/>
    </source>
</evidence>
<accession>F9P5L6</accession>
<dbReference type="Proteomes" id="UP000003287">
    <property type="component" value="Unassembled WGS sequence"/>
</dbReference>
<reference evidence="1 3" key="1">
    <citation type="submission" date="2011-06" db="EMBL/GenBank/DDBJ databases">
        <authorList>
            <person name="Harkins D.M."/>
            <person name="Madupu R."/>
            <person name="Durkin A.S."/>
            <person name="Torralba M."/>
            <person name="Methe B."/>
            <person name="Sutton G.G."/>
            <person name="Nelson K.E."/>
        </authorList>
    </citation>
    <scope>NUCLEOTIDE SEQUENCE [LARGE SCALE GENOMIC DNA]</scope>
    <source>
        <strain evidence="1 3">SK1060</strain>
    </source>
</reference>
<organism evidence="1 3">
    <name type="scientific">Streptococcus constellatus subsp. pharyngis SK1060 = CCUG 46377</name>
    <dbReference type="NCBI Taxonomy" id="1035184"/>
    <lineage>
        <taxon>Bacteria</taxon>
        <taxon>Bacillati</taxon>
        <taxon>Bacillota</taxon>
        <taxon>Bacilli</taxon>
        <taxon>Lactobacillales</taxon>
        <taxon>Streptococcaceae</taxon>
        <taxon>Streptococcus</taxon>
        <taxon>Streptococcus anginosus group</taxon>
    </lineage>
</organism>
<dbReference type="EMBL" id="BASX01000001">
    <property type="protein sequence ID" value="GAD43556.1"/>
    <property type="molecule type" value="Genomic_DNA"/>
</dbReference>